<dbReference type="AlphaFoldDB" id="A0A0F9D8R9"/>
<reference evidence="1" key="1">
    <citation type="journal article" date="2015" name="Nature">
        <title>Complex archaea that bridge the gap between prokaryotes and eukaryotes.</title>
        <authorList>
            <person name="Spang A."/>
            <person name="Saw J.H."/>
            <person name="Jorgensen S.L."/>
            <person name="Zaremba-Niedzwiedzka K."/>
            <person name="Martijn J."/>
            <person name="Lind A.E."/>
            <person name="van Eijk R."/>
            <person name="Schleper C."/>
            <person name="Guy L."/>
            <person name="Ettema T.J."/>
        </authorList>
    </citation>
    <scope>NUCLEOTIDE SEQUENCE</scope>
</reference>
<name>A0A0F9D8R9_9ZZZZ</name>
<proteinExistence type="predicted"/>
<organism evidence="1">
    <name type="scientific">marine sediment metagenome</name>
    <dbReference type="NCBI Taxonomy" id="412755"/>
    <lineage>
        <taxon>unclassified sequences</taxon>
        <taxon>metagenomes</taxon>
        <taxon>ecological metagenomes</taxon>
    </lineage>
</organism>
<accession>A0A0F9D8R9</accession>
<dbReference type="EMBL" id="LAZR01042860">
    <property type="protein sequence ID" value="KKL08483.1"/>
    <property type="molecule type" value="Genomic_DNA"/>
</dbReference>
<sequence>MVRTMRQQIIDDKFDYFVKKVKLPTMLTIVQLGKLWPKPKWNNLDQPSSQILLEAMEQYVKFERIEGIRKDMMMTAFRVIIAVYDHDSFYRHRLRWLIKLLTTATSTVRWNMDEEAVPTPHLWDGPDQN</sequence>
<comment type="caution">
    <text evidence="1">The sequence shown here is derived from an EMBL/GenBank/DDBJ whole genome shotgun (WGS) entry which is preliminary data.</text>
</comment>
<protein>
    <submittedName>
        <fullName evidence="1">Uncharacterized protein</fullName>
    </submittedName>
</protein>
<gene>
    <name evidence="1" type="ORF">LCGC14_2575420</name>
</gene>
<evidence type="ECO:0000313" key="1">
    <source>
        <dbReference type="EMBL" id="KKL08483.1"/>
    </source>
</evidence>